<dbReference type="GO" id="GO:1902936">
    <property type="term" value="F:phosphatidylinositol bisphosphate binding"/>
    <property type="evidence" value="ECO:0007669"/>
    <property type="project" value="TreeGrafter"/>
</dbReference>
<dbReference type="SUPFAM" id="SSF52087">
    <property type="entry name" value="CRAL/TRIO domain"/>
    <property type="match status" value="1"/>
</dbReference>
<reference evidence="2 3" key="1">
    <citation type="submission" date="2019-03" db="EMBL/GenBank/DDBJ databases">
        <title>An improved genome assembly of the fluke Schistosoma japonicum.</title>
        <authorList>
            <person name="Hu W."/>
            <person name="Luo F."/>
            <person name="Yin M."/>
            <person name="Mo X."/>
            <person name="Sun C."/>
            <person name="Wu Q."/>
            <person name="Zhu B."/>
            <person name="Xiang M."/>
            <person name="Wang J."/>
            <person name="Wang Y."/>
            <person name="Zhang T."/>
            <person name="Xu B."/>
            <person name="Zheng H."/>
            <person name="Feng Z."/>
        </authorList>
    </citation>
    <scope>NUCLEOTIDE SEQUENCE [LARGE SCALE GENOMIC DNA]</scope>
    <source>
        <strain evidence="2">HuSjv2</strain>
        <tissue evidence="2">Worms</tissue>
    </source>
</reference>
<sequence>MSTKINRNISPFYMELAKKTLSENPQHIPAHLTALKRWLSSCPHLTVPDDDVFLLGFLRYAHYDHSTAQKRIDNFCSMRCLSKHGITEWYNYPKLTDPLVDEYLNAGILVPLGTVDNGAYIFLLRMNAWDSERLTHIQMRAMNNMCFERFILNEQCQIGGIGMFIDMSGTTAKQVSEWSDIKTAKSAMKLLQEATPGRTKYLIMYKESKAFDVAFKLFEFWLSDKMRQRILRIKDNTDLAFKKIPGLKNIMPKEYGGNNRSLQDIIASDKEDFKKFYSRTCCLNVIKVDESKRPPSAQNYMREYNDIDGLFMGNQGTFIPLNPDD</sequence>
<dbReference type="CDD" id="cd00170">
    <property type="entry name" value="SEC14"/>
    <property type="match status" value="1"/>
</dbReference>
<dbReference type="OrthoDB" id="6682367at2759"/>
<accession>A0A4Z2DG86</accession>
<dbReference type="Proteomes" id="UP000311919">
    <property type="component" value="Unassembled WGS sequence"/>
</dbReference>
<dbReference type="Pfam" id="PF00650">
    <property type="entry name" value="CRAL_TRIO"/>
    <property type="match status" value="1"/>
</dbReference>
<evidence type="ECO:0000259" key="1">
    <source>
        <dbReference type="PROSITE" id="PS50191"/>
    </source>
</evidence>
<dbReference type="PROSITE" id="PS50191">
    <property type="entry name" value="CRAL_TRIO"/>
    <property type="match status" value="1"/>
</dbReference>
<dbReference type="PANTHER" id="PTHR10174:SF130">
    <property type="entry name" value="ALPHA-TOCOPHEROL TRANSFER PROTEIN-LIKE"/>
    <property type="match status" value="1"/>
</dbReference>
<dbReference type="Gene3D" id="3.40.525.10">
    <property type="entry name" value="CRAL-TRIO lipid binding domain"/>
    <property type="match status" value="1"/>
</dbReference>
<dbReference type="AlphaFoldDB" id="A0A4Z2DG86"/>
<evidence type="ECO:0000313" key="3">
    <source>
        <dbReference type="Proteomes" id="UP000311919"/>
    </source>
</evidence>
<dbReference type="EMBL" id="SKCS01000147">
    <property type="protein sequence ID" value="TNN15493.1"/>
    <property type="molecule type" value="Genomic_DNA"/>
</dbReference>
<dbReference type="Gene3D" id="1.10.8.20">
    <property type="entry name" value="N-terminal domain of phosphatidylinositol transfer protein sec14p"/>
    <property type="match status" value="1"/>
</dbReference>
<evidence type="ECO:0000313" key="2">
    <source>
        <dbReference type="EMBL" id="TNN15493.1"/>
    </source>
</evidence>
<dbReference type="InterPro" id="IPR036273">
    <property type="entry name" value="CRAL/TRIO_N_dom_sf"/>
</dbReference>
<feature type="domain" description="CRAL-TRIO" evidence="1">
    <location>
        <begin position="96"/>
        <end position="263"/>
    </location>
</feature>
<dbReference type="InterPro" id="IPR001251">
    <property type="entry name" value="CRAL-TRIO_dom"/>
</dbReference>
<organism evidence="2 3">
    <name type="scientific">Schistosoma japonicum</name>
    <name type="common">Blood fluke</name>
    <dbReference type="NCBI Taxonomy" id="6182"/>
    <lineage>
        <taxon>Eukaryota</taxon>
        <taxon>Metazoa</taxon>
        <taxon>Spiralia</taxon>
        <taxon>Lophotrochozoa</taxon>
        <taxon>Platyhelminthes</taxon>
        <taxon>Trematoda</taxon>
        <taxon>Digenea</taxon>
        <taxon>Strigeidida</taxon>
        <taxon>Schistosomatoidea</taxon>
        <taxon>Schistosomatidae</taxon>
        <taxon>Schistosoma</taxon>
    </lineage>
</organism>
<name>A0A4Z2DG86_SCHJA</name>
<dbReference type="PANTHER" id="PTHR10174">
    <property type="entry name" value="ALPHA-TOCOPHEROL TRANSFER PROTEIN-RELATED"/>
    <property type="match status" value="1"/>
</dbReference>
<dbReference type="GO" id="GO:0016020">
    <property type="term" value="C:membrane"/>
    <property type="evidence" value="ECO:0007669"/>
    <property type="project" value="TreeGrafter"/>
</dbReference>
<comment type="caution">
    <text evidence="2">The sequence shown here is derived from an EMBL/GenBank/DDBJ whole genome shotgun (WGS) entry which is preliminary data.</text>
</comment>
<proteinExistence type="predicted"/>
<protein>
    <submittedName>
        <fullName evidence="2">Alpha-tocopherol transfer protein-like</fullName>
    </submittedName>
</protein>
<gene>
    <name evidence="2" type="ORF">EWB00_001232</name>
</gene>
<dbReference type="STRING" id="6182.A0A4Z2DG86"/>
<dbReference type="SUPFAM" id="SSF46938">
    <property type="entry name" value="CRAL/TRIO N-terminal domain"/>
    <property type="match status" value="1"/>
</dbReference>
<keyword evidence="3" id="KW-1185">Reference proteome</keyword>
<dbReference type="InterPro" id="IPR036865">
    <property type="entry name" value="CRAL-TRIO_dom_sf"/>
</dbReference>